<proteinExistence type="predicted"/>
<evidence type="ECO:0000313" key="2">
    <source>
        <dbReference type="Proteomes" id="UP000828048"/>
    </source>
</evidence>
<dbReference type="EMBL" id="CM037154">
    <property type="protein sequence ID" value="KAH7860431.1"/>
    <property type="molecule type" value="Genomic_DNA"/>
</dbReference>
<evidence type="ECO:0000313" key="1">
    <source>
        <dbReference type="EMBL" id="KAH7860431.1"/>
    </source>
</evidence>
<name>A0ACB7Z486_9ERIC</name>
<keyword evidence="2" id="KW-1185">Reference proteome</keyword>
<reference evidence="1 2" key="1">
    <citation type="journal article" date="2021" name="Hortic Res">
        <title>High-quality reference genome and annotation aids understanding of berry development for evergreen blueberry (Vaccinium darrowii).</title>
        <authorList>
            <person name="Yu J."/>
            <person name="Hulse-Kemp A.M."/>
            <person name="Babiker E."/>
            <person name="Staton M."/>
        </authorList>
    </citation>
    <scope>NUCLEOTIDE SEQUENCE [LARGE SCALE GENOMIC DNA]</scope>
    <source>
        <strain evidence="2">cv. NJ 8807/NJ 8810</strain>
        <tissue evidence="1">Young leaf</tissue>
    </source>
</reference>
<organism evidence="1 2">
    <name type="scientific">Vaccinium darrowii</name>
    <dbReference type="NCBI Taxonomy" id="229202"/>
    <lineage>
        <taxon>Eukaryota</taxon>
        <taxon>Viridiplantae</taxon>
        <taxon>Streptophyta</taxon>
        <taxon>Embryophyta</taxon>
        <taxon>Tracheophyta</taxon>
        <taxon>Spermatophyta</taxon>
        <taxon>Magnoliopsida</taxon>
        <taxon>eudicotyledons</taxon>
        <taxon>Gunneridae</taxon>
        <taxon>Pentapetalae</taxon>
        <taxon>asterids</taxon>
        <taxon>Ericales</taxon>
        <taxon>Ericaceae</taxon>
        <taxon>Vaccinioideae</taxon>
        <taxon>Vaccinieae</taxon>
        <taxon>Vaccinium</taxon>
    </lineage>
</organism>
<comment type="caution">
    <text evidence="1">The sequence shown here is derived from an EMBL/GenBank/DDBJ whole genome shotgun (WGS) entry which is preliminary data.</text>
</comment>
<dbReference type="Proteomes" id="UP000828048">
    <property type="component" value="Chromosome 4"/>
</dbReference>
<gene>
    <name evidence="1" type="ORF">Vadar_013317</name>
</gene>
<protein>
    <submittedName>
        <fullName evidence="1">Uncharacterized protein</fullName>
    </submittedName>
</protein>
<accession>A0ACB7Z486</accession>
<sequence>MVRSDSTEVSVSAGEYSITIDTEEGLARISGAVDPNMVLKAISRPGKHAELKWVNLKSPSPNFYTGAASYYNNDNAYYGSGYGYGSHSGYGPMNQSGYGYGSHSGYGPMNQSGYGSHSGYGPMDQSYYRGSEFMPAEGMYWGDTLQQNYWPQVPDYHYQPQSNYGNYVPPSGIGHYH</sequence>